<evidence type="ECO:0000256" key="8">
    <source>
        <dbReference type="SAM" id="MobiDB-lite"/>
    </source>
</evidence>
<feature type="compositionally biased region" description="Low complexity" evidence="8">
    <location>
        <begin position="300"/>
        <end position="311"/>
    </location>
</feature>
<evidence type="ECO:0000313" key="11">
    <source>
        <dbReference type="Proteomes" id="UP001174136"/>
    </source>
</evidence>
<dbReference type="GO" id="GO:0005634">
    <property type="term" value="C:nucleus"/>
    <property type="evidence" value="ECO:0007669"/>
    <property type="project" value="UniProtKB-SubCell"/>
</dbReference>
<dbReference type="GO" id="GO:0005737">
    <property type="term" value="C:cytoplasm"/>
    <property type="evidence" value="ECO:0007669"/>
    <property type="project" value="UniProtKB-SubCell"/>
</dbReference>
<keyword evidence="3" id="KW-0805">Transcription regulation</keyword>
<dbReference type="PANTHER" id="PTHR45767:SF1">
    <property type="entry name" value="FORKHEAD BOX PROTEIN O1"/>
    <property type="match status" value="1"/>
</dbReference>
<dbReference type="GO" id="GO:0000978">
    <property type="term" value="F:RNA polymerase II cis-regulatory region sequence-specific DNA binding"/>
    <property type="evidence" value="ECO:0007669"/>
    <property type="project" value="TreeGrafter"/>
</dbReference>
<dbReference type="PROSITE" id="PS50039">
    <property type="entry name" value="FORK_HEAD_3"/>
    <property type="match status" value="1"/>
</dbReference>
<keyword evidence="4 7" id="KW-0238">DNA-binding</keyword>
<dbReference type="GO" id="GO:0000981">
    <property type="term" value="F:DNA-binding transcription factor activity, RNA polymerase II-specific"/>
    <property type="evidence" value="ECO:0007669"/>
    <property type="project" value="TreeGrafter"/>
</dbReference>
<feature type="region of interest" description="Disordered" evidence="8">
    <location>
        <begin position="276"/>
        <end position="311"/>
    </location>
</feature>
<evidence type="ECO:0000256" key="3">
    <source>
        <dbReference type="ARBA" id="ARBA00023015"/>
    </source>
</evidence>
<evidence type="ECO:0000256" key="4">
    <source>
        <dbReference type="ARBA" id="ARBA00023125"/>
    </source>
</evidence>
<dbReference type="PANTHER" id="PTHR45767">
    <property type="entry name" value="FORKHEAD BOX PROTEIN O"/>
    <property type="match status" value="1"/>
</dbReference>
<dbReference type="Proteomes" id="UP001174136">
    <property type="component" value="Unassembled WGS sequence"/>
</dbReference>
<dbReference type="Gene3D" id="1.10.10.10">
    <property type="entry name" value="Winged helix-like DNA-binding domain superfamily/Winged helix DNA-binding domain"/>
    <property type="match status" value="1"/>
</dbReference>
<dbReference type="InterPro" id="IPR036390">
    <property type="entry name" value="WH_DNA-bd_sf"/>
</dbReference>
<evidence type="ECO:0000256" key="1">
    <source>
        <dbReference type="ARBA" id="ARBA00004496"/>
    </source>
</evidence>
<feature type="compositionally biased region" description="Basic residues" evidence="8">
    <location>
        <begin position="77"/>
        <end position="88"/>
    </location>
</feature>
<dbReference type="InterPro" id="IPR001766">
    <property type="entry name" value="Fork_head_dom"/>
</dbReference>
<evidence type="ECO:0000256" key="5">
    <source>
        <dbReference type="ARBA" id="ARBA00023163"/>
    </source>
</evidence>
<feature type="region of interest" description="Disordered" evidence="8">
    <location>
        <begin position="47"/>
        <end position="103"/>
    </location>
</feature>
<dbReference type="InterPro" id="IPR036388">
    <property type="entry name" value="WH-like_DNA-bd_sf"/>
</dbReference>
<dbReference type="InterPro" id="IPR032067">
    <property type="entry name" value="FOXO-TAD"/>
</dbReference>
<dbReference type="SUPFAM" id="SSF46785">
    <property type="entry name" value="Winged helix' DNA-binding domain"/>
    <property type="match status" value="1"/>
</dbReference>
<name>A0AA47NNF8_MERPO</name>
<reference evidence="10" key="1">
    <citation type="journal article" date="2023" name="Front. Mar. Sci.">
        <title>A new Merluccius polli reference genome to investigate the effects of global change in West African waters.</title>
        <authorList>
            <person name="Mateo J.L."/>
            <person name="Blanco-Fernandez C."/>
            <person name="Garcia-Vazquez E."/>
            <person name="Machado-Schiaffino G."/>
        </authorList>
    </citation>
    <scope>NUCLEOTIDE SEQUENCE</scope>
    <source>
        <strain evidence="10">C29</strain>
        <tissue evidence="10">Fin</tissue>
    </source>
</reference>
<sequence length="487" mass="52611">MDSGGKDIDPSSGFFVPLLFPIQNSIRHNLSLHSRFMRMQNEGTGKSSWWMLNPEGGKSGKSPRRRAASMDNNSKFAKSRGRAAKKKVSLQEHSDGGVTSPAPLYSKWMESPNPHSNDDFDTWSTFRTRTSSDASTLSGRHSPFLSEQDDMGDVDIVHIGYPGGSGAKLAASPLPSVSELPGPMSQRRSEGLAPDIPHPTAGPLLQKGPYSATAAMATRPQRDYLKHMPYGQQRMTSLSPVLVNAVPEAQPGFGSFENHYNCHAGLLKELLTSNTERGREQTMPPGEMVGNLPGHGGSSLPGHGSSLPGHGGSSLPHYGSHEYPGVHEGVKMLHTLAAHPGPRRPTPPMVRQGPSRFQDLNNCNMIPLTSISLTRAPPRMTNPRTCMQMPPGRSGHVGAIPANYGGSSGGYRGPVPGHLRGQYPERLPSDLDNMALEMFVDMECDMESVLHETLMDGDALDFNFDPTGGPQLFAQRVKNSSHSWVSG</sequence>
<evidence type="ECO:0000313" key="10">
    <source>
        <dbReference type="EMBL" id="KAK0131643.1"/>
    </source>
</evidence>
<protein>
    <submittedName>
        <fullName evidence="10">Forkhead box protein O1-B</fullName>
    </submittedName>
</protein>
<evidence type="ECO:0000256" key="2">
    <source>
        <dbReference type="ARBA" id="ARBA00022490"/>
    </source>
</evidence>
<feature type="DNA-binding region" description="Fork-head" evidence="7">
    <location>
        <begin position="23"/>
        <end position="67"/>
    </location>
</feature>
<dbReference type="SMART" id="SM00339">
    <property type="entry name" value="FH"/>
    <property type="match status" value="1"/>
</dbReference>
<keyword evidence="6 7" id="KW-0539">Nucleus</keyword>
<dbReference type="AlphaFoldDB" id="A0AA47NNF8"/>
<keyword evidence="2" id="KW-0963">Cytoplasm</keyword>
<keyword evidence="11" id="KW-1185">Reference proteome</keyword>
<evidence type="ECO:0000256" key="6">
    <source>
        <dbReference type="ARBA" id="ARBA00023242"/>
    </source>
</evidence>
<dbReference type="Pfam" id="PF00250">
    <property type="entry name" value="Forkhead"/>
    <property type="match status" value="1"/>
</dbReference>
<dbReference type="Pfam" id="PF16676">
    <property type="entry name" value="FOXO-TAD"/>
    <property type="match status" value="1"/>
</dbReference>
<comment type="subcellular location">
    <subcellularLocation>
        <location evidence="1">Cytoplasm</location>
    </subcellularLocation>
    <subcellularLocation>
        <location evidence="7">Nucleus</location>
    </subcellularLocation>
</comment>
<organism evidence="10 11">
    <name type="scientific">Merluccius polli</name>
    <name type="common">Benguela hake</name>
    <name type="synonym">Merluccius cadenati</name>
    <dbReference type="NCBI Taxonomy" id="89951"/>
    <lineage>
        <taxon>Eukaryota</taxon>
        <taxon>Metazoa</taxon>
        <taxon>Chordata</taxon>
        <taxon>Craniata</taxon>
        <taxon>Vertebrata</taxon>
        <taxon>Euteleostomi</taxon>
        <taxon>Actinopterygii</taxon>
        <taxon>Neopterygii</taxon>
        <taxon>Teleostei</taxon>
        <taxon>Neoteleostei</taxon>
        <taxon>Acanthomorphata</taxon>
        <taxon>Zeiogadaria</taxon>
        <taxon>Gadariae</taxon>
        <taxon>Gadiformes</taxon>
        <taxon>Gadoidei</taxon>
        <taxon>Merlucciidae</taxon>
        <taxon>Merluccius</taxon>
    </lineage>
</organism>
<dbReference type="EMBL" id="JAOPHQ010006427">
    <property type="protein sequence ID" value="KAK0131643.1"/>
    <property type="molecule type" value="Genomic_DNA"/>
</dbReference>
<comment type="caution">
    <text evidence="10">The sequence shown here is derived from an EMBL/GenBank/DDBJ whole genome shotgun (WGS) entry which is preliminary data.</text>
</comment>
<proteinExistence type="predicted"/>
<evidence type="ECO:0000256" key="7">
    <source>
        <dbReference type="PROSITE-ProRule" id="PRU00089"/>
    </source>
</evidence>
<evidence type="ECO:0000259" key="9">
    <source>
        <dbReference type="PROSITE" id="PS50039"/>
    </source>
</evidence>
<keyword evidence="5" id="KW-0804">Transcription</keyword>
<gene>
    <name evidence="10" type="primary">foxo1b</name>
    <name evidence="10" type="ORF">N1851_033646</name>
</gene>
<accession>A0AA47NNF8</accession>
<feature type="domain" description="Fork-head" evidence="9">
    <location>
        <begin position="23"/>
        <end position="67"/>
    </location>
</feature>